<name>A0AAQ4F5Y1_AMBAM</name>
<evidence type="ECO:0000313" key="1">
    <source>
        <dbReference type="EMBL" id="KAK8782509.1"/>
    </source>
</evidence>
<organism evidence="1 2">
    <name type="scientific">Amblyomma americanum</name>
    <name type="common">Lone star tick</name>
    <dbReference type="NCBI Taxonomy" id="6943"/>
    <lineage>
        <taxon>Eukaryota</taxon>
        <taxon>Metazoa</taxon>
        <taxon>Ecdysozoa</taxon>
        <taxon>Arthropoda</taxon>
        <taxon>Chelicerata</taxon>
        <taxon>Arachnida</taxon>
        <taxon>Acari</taxon>
        <taxon>Parasitiformes</taxon>
        <taxon>Ixodida</taxon>
        <taxon>Ixodoidea</taxon>
        <taxon>Ixodidae</taxon>
        <taxon>Amblyomminae</taxon>
        <taxon>Amblyomma</taxon>
    </lineage>
</organism>
<dbReference type="AlphaFoldDB" id="A0AAQ4F5Y1"/>
<protein>
    <submittedName>
        <fullName evidence="1">Uncharacterized protein</fullName>
    </submittedName>
</protein>
<keyword evidence="2" id="KW-1185">Reference proteome</keyword>
<reference evidence="1 2" key="1">
    <citation type="journal article" date="2023" name="Arcadia Sci">
        <title>De novo assembly of a long-read Amblyomma americanum tick genome.</title>
        <authorList>
            <person name="Chou S."/>
            <person name="Poskanzer K.E."/>
            <person name="Rollins M."/>
            <person name="Thuy-Boun P.S."/>
        </authorList>
    </citation>
    <scope>NUCLEOTIDE SEQUENCE [LARGE SCALE GENOMIC DNA]</scope>
    <source>
        <strain evidence="1">F_SG_1</strain>
        <tissue evidence="1">Salivary glands</tissue>
    </source>
</reference>
<proteinExistence type="predicted"/>
<comment type="caution">
    <text evidence="1">The sequence shown here is derived from an EMBL/GenBank/DDBJ whole genome shotgun (WGS) entry which is preliminary data.</text>
</comment>
<sequence length="129" mass="14511">MPIKFASEQRKRPLHLRCDTPRTPSNLTLEKELLHRLLLHLAVATTRDAPLCNALLLFPSCGLHLKTSIAWASPDAQPIKFASELRKHPLRLRCDTPRTPPSLTLQKELLHRLLLHLAVATIRAVCAPV</sequence>
<accession>A0AAQ4F5Y1</accession>
<gene>
    <name evidence="1" type="ORF">V5799_016150</name>
</gene>
<dbReference type="Proteomes" id="UP001321473">
    <property type="component" value="Unassembled WGS sequence"/>
</dbReference>
<evidence type="ECO:0000313" key="2">
    <source>
        <dbReference type="Proteomes" id="UP001321473"/>
    </source>
</evidence>
<dbReference type="EMBL" id="JARKHS020006592">
    <property type="protein sequence ID" value="KAK8782509.1"/>
    <property type="molecule type" value="Genomic_DNA"/>
</dbReference>